<evidence type="ECO:0000256" key="3">
    <source>
        <dbReference type="ARBA" id="ARBA00022840"/>
    </source>
</evidence>
<dbReference type="PANTHER" id="PTHR43309">
    <property type="entry name" value="5-OXOPROLINASE SUBUNIT C"/>
    <property type="match status" value="1"/>
</dbReference>
<keyword evidence="3" id="KW-0067">ATP-binding</keyword>
<dbReference type="Gene3D" id="2.40.100.10">
    <property type="entry name" value="Cyclophilin-like"/>
    <property type="match status" value="1"/>
</dbReference>
<dbReference type="Pfam" id="PF02626">
    <property type="entry name" value="CT_A_B"/>
    <property type="match status" value="1"/>
</dbReference>
<dbReference type="InterPro" id="IPR052708">
    <property type="entry name" value="PxpC"/>
</dbReference>
<dbReference type="SMART" id="SM00797">
    <property type="entry name" value="AHS2"/>
    <property type="match status" value="1"/>
</dbReference>
<dbReference type="NCBIfam" id="TIGR00724">
    <property type="entry name" value="urea_amlyse_rel"/>
    <property type="match status" value="1"/>
</dbReference>
<evidence type="ECO:0000256" key="1">
    <source>
        <dbReference type="ARBA" id="ARBA00022741"/>
    </source>
</evidence>
<keyword evidence="2" id="KW-0378">Hydrolase</keyword>
<protein>
    <submittedName>
        <fullName evidence="5">Biotin-dependent carboxyltransferase family protein</fullName>
    </submittedName>
</protein>
<dbReference type="RefSeq" id="WP_262399189.1">
    <property type="nucleotide sequence ID" value="NZ_JACRTB010000005.1"/>
</dbReference>
<proteinExistence type="predicted"/>
<evidence type="ECO:0000313" key="6">
    <source>
        <dbReference type="Proteomes" id="UP000658131"/>
    </source>
</evidence>
<evidence type="ECO:0000256" key="2">
    <source>
        <dbReference type="ARBA" id="ARBA00022801"/>
    </source>
</evidence>
<keyword evidence="1" id="KW-0547">Nucleotide-binding</keyword>
<accession>A0ABR7NGW5</accession>
<feature type="domain" description="Carboxyltransferase" evidence="4">
    <location>
        <begin position="24"/>
        <end position="305"/>
    </location>
</feature>
<reference evidence="5 6" key="1">
    <citation type="submission" date="2020-08" db="EMBL/GenBank/DDBJ databases">
        <title>Genome public.</title>
        <authorList>
            <person name="Liu C."/>
            <person name="Sun Q."/>
        </authorList>
    </citation>
    <scope>NUCLEOTIDE SEQUENCE [LARGE SCALE GENOMIC DNA]</scope>
    <source>
        <strain evidence="5 6">BX1</strain>
    </source>
</reference>
<dbReference type="EMBL" id="JACRTB010000005">
    <property type="protein sequence ID" value="MBC8575564.1"/>
    <property type="molecule type" value="Genomic_DNA"/>
</dbReference>
<sequence length="360" mass="38707">MGMKFRSGGFLTTVQDAGRTGYQQFGVPVSGAMDPRSFVLGNLLVGNDEGEASLEITLMGPMVEFTAANVVALTGADLSATLNGVPMPRYRAVLVKPGDLLAFGMQKSGCRAYLAAAGGFDIEPVMGSRSTYLKAKIGGLQGRKLGKDDFLGFRAPAATLPNLDLRAVDPEDFSASERVLRVVLGPQDDAFTEDGRKTFLSGTYTVTNQSDRMGSRLEGPVVEHVKDGNIISDGISFGAVQIPSEGKPIIMLADRQTTGGYTKIANVITVDLPRITQSKPGDIIRFEAVSIEEAQELYLAQRTRFEELRRSFEEKRGDARAPVAPGIALAALGLSGGEERVFHVELDGHDYRCVVREIKS</sequence>
<dbReference type="PANTHER" id="PTHR43309:SF5">
    <property type="entry name" value="5-OXOPROLINASE SUBUNIT C"/>
    <property type="match status" value="1"/>
</dbReference>
<evidence type="ECO:0000313" key="5">
    <source>
        <dbReference type="EMBL" id="MBC8575564.1"/>
    </source>
</evidence>
<dbReference type="Proteomes" id="UP000658131">
    <property type="component" value="Unassembled WGS sequence"/>
</dbReference>
<comment type="caution">
    <text evidence="5">The sequence shown here is derived from an EMBL/GenBank/DDBJ whole genome shotgun (WGS) entry which is preliminary data.</text>
</comment>
<dbReference type="InterPro" id="IPR029000">
    <property type="entry name" value="Cyclophilin-like_dom_sf"/>
</dbReference>
<keyword evidence="6" id="KW-1185">Reference proteome</keyword>
<name>A0ABR7NGW5_9FIRM</name>
<gene>
    <name evidence="5" type="ORF">H8717_03935</name>
</gene>
<evidence type="ECO:0000259" key="4">
    <source>
        <dbReference type="SMART" id="SM00797"/>
    </source>
</evidence>
<dbReference type="InterPro" id="IPR003778">
    <property type="entry name" value="CT_A_B"/>
</dbReference>
<organism evidence="5 6">
    <name type="scientific">Yanshouia hominis</name>
    <dbReference type="NCBI Taxonomy" id="2763673"/>
    <lineage>
        <taxon>Bacteria</taxon>
        <taxon>Bacillati</taxon>
        <taxon>Bacillota</taxon>
        <taxon>Clostridia</taxon>
        <taxon>Eubacteriales</taxon>
        <taxon>Oscillospiraceae</taxon>
        <taxon>Yanshouia</taxon>
    </lineage>
</organism>
<dbReference type="SUPFAM" id="SSF50891">
    <property type="entry name" value="Cyclophilin-like"/>
    <property type="match status" value="1"/>
</dbReference>